<dbReference type="PANTHER" id="PTHR32305:SF11">
    <property type="entry name" value="TYPE VI SECRETION SYSTEM SPIKE PROTEIN VGRG3"/>
    <property type="match status" value="1"/>
</dbReference>
<dbReference type="Proteomes" id="UP000184608">
    <property type="component" value="Unassembled WGS sequence"/>
</dbReference>
<dbReference type="Pfam" id="PF05954">
    <property type="entry name" value="Phage_GPD"/>
    <property type="match status" value="1"/>
</dbReference>
<dbReference type="InterPro" id="IPR037026">
    <property type="entry name" value="Vgr_OB-fold_dom_sf"/>
</dbReference>
<feature type="domain" description="Gp5/Type VI secretion system Vgr protein OB-fold" evidence="2">
    <location>
        <begin position="393"/>
        <end position="460"/>
    </location>
</feature>
<evidence type="ECO:0000259" key="3">
    <source>
        <dbReference type="Pfam" id="PF22178"/>
    </source>
</evidence>
<dbReference type="NCBIfam" id="TIGR03361">
    <property type="entry name" value="VI_Rhs_Vgr"/>
    <property type="match status" value="1"/>
</dbReference>
<dbReference type="InterPro" id="IPR017847">
    <property type="entry name" value="T6SS_RhsGE_Vgr_subset"/>
</dbReference>
<dbReference type="SUPFAM" id="SSF69349">
    <property type="entry name" value="Phage fibre proteins"/>
    <property type="match status" value="1"/>
</dbReference>
<dbReference type="AlphaFoldDB" id="A0A1M6AS01"/>
<dbReference type="InterPro" id="IPR006533">
    <property type="entry name" value="T6SS_Vgr_RhsGE"/>
</dbReference>
<dbReference type="EMBL" id="FQXZ01000039">
    <property type="protein sequence ID" value="SHI39197.1"/>
    <property type="molecule type" value="Genomic_DNA"/>
</dbReference>
<dbReference type="OrthoDB" id="9762420at2"/>
<dbReference type="Pfam" id="PF04717">
    <property type="entry name" value="Phage_base_V"/>
    <property type="match status" value="1"/>
</dbReference>
<dbReference type="InterPro" id="IPR006531">
    <property type="entry name" value="Gp5/Vgr_OB"/>
</dbReference>
<organism evidence="4 5">
    <name type="scientific">Vibrio aerogenes CECT 7868</name>
    <dbReference type="NCBI Taxonomy" id="1216006"/>
    <lineage>
        <taxon>Bacteria</taxon>
        <taxon>Pseudomonadati</taxon>
        <taxon>Pseudomonadota</taxon>
        <taxon>Gammaproteobacteria</taxon>
        <taxon>Vibrionales</taxon>
        <taxon>Vibrionaceae</taxon>
        <taxon>Vibrio</taxon>
    </lineage>
</organism>
<reference evidence="4 5" key="1">
    <citation type="submission" date="2016-11" db="EMBL/GenBank/DDBJ databases">
        <authorList>
            <person name="Jaros S."/>
            <person name="Januszkiewicz K."/>
            <person name="Wedrychowicz H."/>
        </authorList>
    </citation>
    <scope>NUCLEOTIDE SEQUENCE [LARGE SCALE GENOMIC DNA]</scope>
    <source>
        <strain evidence="4 5">CECT 7868</strain>
    </source>
</reference>
<name>A0A1M6AS01_9VIBR</name>
<gene>
    <name evidence="4" type="ORF">VA7868_03650</name>
</gene>
<evidence type="ECO:0000256" key="1">
    <source>
        <dbReference type="ARBA" id="ARBA00005558"/>
    </source>
</evidence>
<dbReference type="SUPFAM" id="SSF69279">
    <property type="entry name" value="Phage tail proteins"/>
    <property type="match status" value="2"/>
</dbReference>
<keyword evidence="5" id="KW-1185">Reference proteome</keyword>
<feature type="domain" description="Gp5/Type VI secretion system Vgr C-terminal trimerisation" evidence="3">
    <location>
        <begin position="478"/>
        <end position="581"/>
    </location>
</feature>
<evidence type="ECO:0000313" key="4">
    <source>
        <dbReference type="EMBL" id="SHI39197.1"/>
    </source>
</evidence>
<dbReference type="InterPro" id="IPR054030">
    <property type="entry name" value="Gp5_Vgr_C"/>
</dbReference>
<evidence type="ECO:0000259" key="2">
    <source>
        <dbReference type="Pfam" id="PF04717"/>
    </source>
</evidence>
<dbReference type="InterPro" id="IPR050708">
    <property type="entry name" value="T6SS_VgrG/RHS"/>
</dbReference>
<dbReference type="STRING" id="1216006.VA7868_03650"/>
<dbReference type="Gene3D" id="3.55.50.10">
    <property type="entry name" value="Baseplate protein-like domains"/>
    <property type="match status" value="1"/>
</dbReference>
<evidence type="ECO:0000313" key="5">
    <source>
        <dbReference type="Proteomes" id="UP000184608"/>
    </source>
</evidence>
<dbReference type="SUPFAM" id="SSF69255">
    <property type="entry name" value="gp5 N-terminal domain-like"/>
    <property type="match status" value="1"/>
</dbReference>
<dbReference type="Pfam" id="PF22178">
    <property type="entry name" value="Gp5_trimer_C"/>
    <property type="match status" value="1"/>
</dbReference>
<dbReference type="Gene3D" id="2.30.110.50">
    <property type="match status" value="1"/>
</dbReference>
<protein>
    <submittedName>
        <fullName evidence="4">Phage-related baseplate assembly protein</fullName>
    </submittedName>
</protein>
<comment type="similarity">
    <text evidence="1">Belongs to the VgrG protein family.</text>
</comment>
<dbReference type="Gene3D" id="4.10.220.110">
    <property type="match status" value="1"/>
</dbReference>
<proteinExistence type="inferred from homology"/>
<sequence>MKTLNFRLTIHGIVDDTLVVRSFHGDESVSDSVDSHGNPFFGYRYHIDLASRSTTSLPPEKIIDSKALLEIIRNGKVVQKVHGIIRALTKGDTGFNHTFYSVTLVPSLERLSLRQNCRIFQQKDAQEILTALLSDMGISDFCFSLKRTPEVREYCVQYRESDLAFFHRLAAEEGMMYTFSHEDTKHILVITDHDQGFPKLSGHAIYNNLSGGANPDGYISSMTEHSRSEFSSIQLEDYSFLKPDYNFQQKLDADDCDNQLEMYPYFDHPGRFNHDSTGKAFAKIRLEYLRRAVHTVTGQSDETKIQAGQRFEISEHHDNSMNRLWLAVQVHHHGTQPQALEEDGSTGATEYANTFTLVPGDKVWRAHPQPKPLVDGPCIATVVGPEGSEIYTDEHSRVKLHFPWHRYDGSDDNSSCWVRVVHSWAGGQYGMQTIPRVGHEVIVSFLHGDPDQPIVTGRTYHASNTPPYKLPENKTKTVLRTQTHQGKGYNELSFEDQSGKEKINLHAQKDLNVLIENDATTEIKHDRHETVENDRYDHVLHKTNQVIEGEQRTKVGQNKLTESQDSIHQKVAGKQVLDSGSEVHLKGGNSVVLQAGTEITVKVGGTFVKLDPAGVHVVGPAINLN</sequence>
<dbReference type="Gene3D" id="2.40.50.230">
    <property type="entry name" value="Gp5 N-terminal domain"/>
    <property type="match status" value="1"/>
</dbReference>
<dbReference type="NCBIfam" id="TIGR01646">
    <property type="entry name" value="vgr_GE"/>
    <property type="match status" value="1"/>
</dbReference>
<accession>A0A1M6AS01</accession>
<dbReference type="PANTHER" id="PTHR32305">
    <property type="match status" value="1"/>
</dbReference>